<name>A0A0K3CPX8_RHOTO</name>
<organism evidence="1 3">
    <name type="scientific">Rhodotorula toruloides</name>
    <name type="common">Yeast</name>
    <name type="synonym">Rhodosporidium toruloides</name>
    <dbReference type="NCBI Taxonomy" id="5286"/>
    <lineage>
        <taxon>Eukaryota</taxon>
        <taxon>Fungi</taxon>
        <taxon>Dikarya</taxon>
        <taxon>Basidiomycota</taxon>
        <taxon>Pucciniomycotina</taxon>
        <taxon>Microbotryomycetes</taxon>
        <taxon>Sporidiobolales</taxon>
        <taxon>Sporidiobolaceae</taxon>
        <taxon>Rhodotorula</taxon>
    </lineage>
</organism>
<reference evidence="2 4" key="2">
    <citation type="journal article" date="2018" name="Elife">
        <title>Functional genomics of lipid metabolism in the oleaginous yeast Rhodosporidium toruloides.</title>
        <authorList>
            <person name="Coradetti S.T."/>
            <person name="Pinel D."/>
            <person name="Geiselman G."/>
            <person name="Ito M."/>
            <person name="Mondo S."/>
            <person name="Reilly M.C."/>
            <person name="Cheng Y.F."/>
            <person name="Bauer S."/>
            <person name="Grigoriev I."/>
            <person name="Gladden J.M."/>
            <person name="Simmons B.A."/>
            <person name="Brem R."/>
            <person name="Arkin A.P."/>
            <person name="Skerker J.M."/>
        </authorList>
    </citation>
    <scope>NUCLEOTIDE SEQUENCE [LARGE SCALE GENOMIC DNA]</scope>
    <source>
        <strain evidence="2 4">NBRC 0880</strain>
    </source>
</reference>
<evidence type="ECO:0000313" key="4">
    <source>
        <dbReference type="Proteomes" id="UP000239560"/>
    </source>
</evidence>
<sequence length="312" mass="35385">MAPRLPVELQLQILELALPSPIRRNLDERVRLCKAFSLVHRTWTRTAQKQLHRYVVIKRDIAASGNDEAVKRLEAKCAGAFPFENLVIAFEPFDESEPSESPSYADYELGLRISSEDGEVQDIGSLGLQRLFILDLSDFGKEIRQLSSHHLPAQLRYLGLNSVLLAKGWEFKHFAQLETLIFDQVDYYTFCLPRWVSQLKSLPLRALCCKVFFPALDFRQLANFAFLRHLALVLSNWKCVPNGLIDESALVLPSSLQTFTFCGTRGTTSKADDDLLNSVCQQNGTKSLRQEDAVGQEIFDWDPEEWAYSVGA</sequence>
<keyword evidence="3" id="KW-1185">Reference proteome</keyword>
<dbReference type="OrthoDB" id="2519410at2759"/>
<proteinExistence type="predicted"/>
<dbReference type="EMBL" id="CWKI01000014">
    <property type="protein sequence ID" value="CTR10747.1"/>
    <property type="molecule type" value="Genomic_DNA"/>
</dbReference>
<dbReference type="AlphaFoldDB" id="A0A0K3CPX8"/>
<accession>A0A0K3CPX8</accession>
<protein>
    <submittedName>
        <fullName evidence="1 2">Proteophosphoglycan ppg4</fullName>
    </submittedName>
</protein>
<dbReference type="Proteomes" id="UP000199069">
    <property type="component" value="Unassembled WGS sequence"/>
</dbReference>
<dbReference type="STRING" id="5286.A0A0K3CPX8"/>
<evidence type="ECO:0000313" key="2">
    <source>
        <dbReference type="EMBL" id="PRQ70775.1"/>
    </source>
</evidence>
<dbReference type="EMBL" id="LCTV02000014">
    <property type="protein sequence ID" value="PRQ70775.1"/>
    <property type="molecule type" value="Genomic_DNA"/>
</dbReference>
<dbReference type="Proteomes" id="UP000239560">
    <property type="component" value="Unassembled WGS sequence"/>
</dbReference>
<reference evidence="1 3" key="1">
    <citation type="submission" date="2015-07" db="EMBL/GenBank/DDBJ databases">
        <authorList>
            <person name="Cajimat M.N.B."/>
            <person name="Milazzo M.L."/>
            <person name="Fulhorst C.F."/>
        </authorList>
    </citation>
    <scope>NUCLEOTIDE SEQUENCE [LARGE SCALE GENOMIC DNA]</scope>
    <source>
        <strain evidence="1">Single colony</strain>
    </source>
</reference>
<evidence type="ECO:0000313" key="3">
    <source>
        <dbReference type="Proteomes" id="UP000199069"/>
    </source>
</evidence>
<gene>
    <name evidence="1" type="primary">FGENESH: predicted gene_14.158</name>
    <name evidence="2" type="ORF">AAT19DRAFT_10932</name>
    <name evidence="1" type="ORF">BN2166_0066080</name>
</gene>
<dbReference type="SUPFAM" id="SSF52058">
    <property type="entry name" value="L domain-like"/>
    <property type="match status" value="1"/>
</dbReference>
<evidence type="ECO:0000313" key="1">
    <source>
        <dbReference type="EMBL" id="CTR10747.1"/>
    </source>
</evidence>